<keyword evidence="1" id="KW-1133">Transmembrane helix</keyword>
<dbReference type="RefSeq" id="WP_055455790.1">
    <property type="nucleotide sequence ID" value="NZ_CYHE01000006.1"/>
</dbReference>
<keyword evidence="1" id="KW-0472">Membrane</keyword>
<dbReference type="EMBL" id="CYHE01000006">
    <property type="protein sequence ID" value="CUA96833.1"/>
    <property type="molecule type" value="Genomic_DNA"/>
</dbReference>
<reference evidence="3" key="1">
    <citation type="submission" date="2015-08" db="EMBL/GenBank/DDBJ databases">
        <authorList>
            <person name="Varghese N."/>
        </authorList>
    </citation>
    <scope>NUCLEOTIDE SEQUENCE [LARGE SCALE GENOMIC DNA]</scope>
    <source>
        <strain evidence="3">DSM 23407</strain>
    </source>
</reference>
<proteinExistence type="predicted"/>
<keyword evidence="3" id="KW-1185">Reference proteome</keyword>
<protein>
    <submittedName>
        <fullName evidence="2">Uncharacterized protein</fullName>
    </submittedName>
</protein>
<feature type="transmembrane region" description="Helical" evidence="1">
    <location>
        <begin position="206"/>
        <end position="236"/>
    </location>
</feature>
<dbReference type="Proteomes" id="UP000183900">
    <property type="component" value="Unassembled WGS sequence"/>
</dbReference>
<dbReference type="AlphaFoldDB" id="A0A0K6I1A2"/>
<organism evidence="2 3">
    <name type="scientific">Pannonibacter indicus</name>
    <dbReference type="NCBI Taxonomy" id="466044"/>
    <lineage>
        <taxon>Bacteria</taxon>
        <taxon>Pseudomonadati</taxon>
        <taxon>Pseudomonadota</taxon>
        <taxon>Alphaproteobacteria</taxon>
        <taxon>Hyphomicrobiales</taxon>
        <taxon>Stappiaceae</taxon>
        <taxon>Pannonibacter</taxon>
    </lineage>
</organism>
<dbReference type="OrthoDB" id="7842516at2"/>
<feature type="transmembrane region" description="Helical" evidence="1">
    <location>
        <begin position="175"/>
        <end position="200"/>
    </location>
</feature>
<name>A0A0K6I1A2_9HYPH</name>
<feature type="transmembrane region" description="Helical" evidence="1">
    <location>
        <begin position="125"/>
        <end position="144"/>
    </location>
</feature>
<evidence type="ECO:0000256" key="1">
    <source>
        <dbReference type="SAM" id="Phobius"/>
    </source>
</evidence>
<feature type="transmembrane region" description="Helical" evidence="1">
    <location>
        <begin position="94"/>
        <end position="119"/>
    </location>
</feature>
<keyword evidence="1" id="KW-0812">Transmembrane</keyword>
<evidence type="ECO:0000313" key="3">
    <source>
        <dbReference type="Proteomes" id="UP000183900"/>
    </source>
</evidence>
<evidence type="ECO:0000313" key="2">
    <source>
        <dbReference type="EMBL" id="CUA96833.1"/>
    </source>
</evidence>
<feature type="transmembrane region" description="Helical" evidence="1">
    <location>
        <begin position="20"/>
        <end position="37"/>
    </location>
</feature>
<gene>
    <name evidence="2" type="ORF">Ga0061067_106113</name>
</gene>
<accession>A0A0K6I1A2</accession>
<feature type="transmembrane region" description="Helical" evidence="1">
    <location>
        <begin position="49"/>
        <end position="73"/>
    </location>
</feature>
<sequence>MYSDILHQSASLIRQNITIAFRIAGSWMVIMLVINALTDASEGVPGLNIILALTGFVLSLVSGASIASGWHRFGLLQEQPDLIHLRFGLYERRVLWRMVQTALILMGPVIGIILVAMMFNTFVPHIIMVVLLAGLTVLTIALMYRISFIVPASAVGHHLPVAEAFRISKGYAGPMFVTTLLLSIPVILVLGLAIAGGYQILAGGSIILGFVVLAVFGTLLQIITTTIGLAVVTVAYKDVAEKLWAENPDNPIFAQY</sequence>